<feature type="domain" description="Glutamine amidotransferase type-2" evidence="4">
    <location>
        <begin position="51"/>
        <end position="130"/>
    </location>
</feature>
<proteinExistence type="predicted"/>
<evidence type="ECO:0000256" key="1">
    <source>
        <dbReference type="ARBA" id="ARBA00005187"/>
    </source>
</evidence>
<evidence type="ECO:0000259" key="4">
    <source>
        <dbReference type="Pfam" id="PF13537"/>
    </source>
</evidence>
<evidence type="ECO:0000256" key="2">
    <source>
        <dbReference type="ARBA" id="ARBA00012737"/>
    </source>
</evidence>
<dbReference type="InterPro" id="IPR017932">
    <property type="entry name" value="GATase_2_dom"/>
</dbReference>
<organism evidence="5 6">
    <name type="scientific">Salegentibacter salinarum</name>
    <dbReference type="NCBI Taxonomy" id="447422"/>
    <lineage>
        <taxon>Bacteria</taxon>
        <taxon>Pseudomonadati</taxon>
        <taxon>Bacteroidota</taxon>
        <taxon>Flavobacteriia</taxon>
        <taxon>Flavobacteriales</taxon>
        <taxon>Flavobacteriaceae</taxon>
        <taxon>Salegentibacter</taxon>
    </lineage>
</organism>
<dbReference type="PANTHER" id="PTHR43284">
    <property type="entry name" value="ASPARAGINE SYNTHETASE (GLUTAMINE-HYDROLYZING)"/>
    <property type="match status" value="1"/>
</dbReference>
<dbReference type="InterPro" id="IPR029055">
    <property type="entry name" value="Ntn_hydrolases_N"/>
</dbReference>
<dbReference type="Gene3D" id="3.40.50.620">
    <property type="entry name" value="HUPs"/>
    <property type="match status" value="1"/>
</dbReference>
<dbReference type="RefSeq" id="WP_079714253.1">
    <property type="nucleotide sequence ID" value="NZ_FUZC01000017.1"/>
</dbReference>
<name>A0A2N0TXI3_9FLAO</name>
<dbReference type="EMBL" id="LKTS01000013">
    <property type="protein sequence ID" value="PKD19465.1"/>
    <property type="molecule type" value="Genomic_DNA"/>
</dbReference>
<sequence>MPGFNILFEKNNFLKNKETEPYLINNFITGESFSIQRFTTNKFLNDKVFYEDENCIILIEGVILNKKSLISSQKKKEWAKYIWSLYLERGNDFFKIFRGSFSGLVYDKKTLKWIIFTDHLGTKHIYYDSNFKIISSVITDIYHYWKKNKLKPKLDINAAYMLLSFGYMLDDNTLCANIKKLEPGHYILIEDNISKVVKYYQLPLSKVDGEFTDNDLETLDDLFRKAVSLQFDKDKEYGLNHFVALSGGLDSRMTSWVGNELGYNNQINFTFSQTDYLDETIPKKIAAELNHEWIFKALDNGNFLTDIDQINLMSGGNVLFYGLAHANSLYKIINFENLGIIHSGQLGDIVIGSFVKELSEKSFKELSGAYSKRLVDKIEFKPIEIDNFQNLEKSLVYRRGLNGANNGLLSAQQYTETMSPFYDIDFFEFCLSIPIKYRMNHKVYKNWIIRKYPDAANYVWAATESKITDKQVKFRNKYVPVKKIPAIVRRKILGSPDRKATKNHMNPLDFWYNNNKSLQAFQDSFFDENISRLDDLGDLKADCISLYNNGSGVEKNQVLTLLSAVKLFF</sequence>
<dbReference type="SUPFAM" id="SSF56235">
    <property type="entry name" value="N-terminal nucleophile aminohydrolases (Ntn hydrolases)"/>
    <property type="match status" value="1"/>
</dbReference>
<dbReference type="AlphaFoldDB" id="A0A2N0TXI3"/>
<reference evidence="5 6" key="1">
    <citation type="submission" date="2015-10" db="EMBL/GenBank/DDBJ databases">
        <title>Draft genome sequence of Salegentibacter salinarum KCTC 12975.</title>
        <authorList>
            <person name="Lin W."/>
            <person name="Zheng Q."/>
        </authorList>
    </citation>
    <scope>NUCLEOTIDE SEQUENCE [LARGE SCALE GENOMIC DNA]</scope>
    <source>
        <strain evidence="5 6">KCTC 12975</strain>
    </source>
</reference>
<protein>
    <recommendedName>
        <fullName evidence="2">asparagine synthase (glutamine-hydrolyzing)</fullName>
        <ecNumber evidence="2">6.3.5.4</ecNumber>
    </recommendedName>
</protein>
<dbReference type="Proteomes" id="UP000232673">
    <property type="component" value="Unassembled WGS sequence"/>
</dbReference>
<keyword evidence="6" id="KW-1185">Reference proteome</keyword>
<dbReference type="GO" id="GO:0004066">
    <property type="term" value="F:asparagine synthase (glutamine-hydrolyzing) activity"/>
    <property type="evidence" value="ECO:0007669"/>
    <property type="project" value="UniProtKB-EC"/>
</dbReference>
<gene>
    <name evidence="5" type="ORF">APR41_16015</name>
</gene>
<evidence type="ECO:0000313" key="6">
    <source>
        <dbReference type="Proteomes" id="UP000232673"/>
    </source>
</evidence>
<dbReference type="InterPro" id="IPR051786">
    <property type="entry name" value="ASN_synthetase/amidase"/>
</dbReference>
<dbReference type="OrthoDB" id="1551487at2"/>
<dbReference type="Gene3D" id="3.60.20.10">
    <property type="entry name" value="Glutamine Phosphoribosylpyrophosphate, subunit 1, domain 1"/>
    <property type="match status" value="1"/>
</dbReference>
<comment type="catalytic activity">
    <reaction evidence="3">
        <text>L-aspartate + L-glutamine + ATP + H2O = L-asparagine + L-glutamate + AMP + diphosphate + H(+)</text>
        <dbReference type="Rhea" id="RHEA:12228"/>
        <dbReference type="ChEBI" id="CHEBI:15377"/>
        <dbReference type="ChEBI" id="CHEBI:15378"/>
        <dbReference type="ChEBI" id="CHEBI:29985"/>
        <dbReference type="ChEBI" id="CHEBI:29991"/>
        <dbReference type="ChEBI" id="CHEBI:30616"/>
        <dbReference type="ChEBI" id="CHEBI:33019"/>
        <dbReference type="ChEBI" id="CHEBI:58048"/>
        <dbReference type="ChEBI" id="CHEBI:58359"/>
        <dbReference type="ChEBI" id="CHEBI:456215"/>
        <dbReference type="EC" id="6.3.5.4"/>
    </reaction>
</comment>
<dbReference type="PANTHER" id="PTHR43284:SF1">
    <property type="entry name" value="ASPARAGINE SYNTHETASE"/>
    <property type="match status" value="1"/>
</dbReference>
<accession>A0A2N0TXI3</accession>
<evidence type="ECO:0000313" key="5">
    <source>
        <dbReference type="EMBL" id="PKD19465.1"/>
    </source>
</evidence>
<dbReference type="EC" id="6.3.5.4" evidence="2"/>
<comment type="caution">
    <text evidence="5">The sequence shown here is derived from an EMBL/GenBank/DDBJ whole genome shotgun (WGS) entry which is preliminary data.</text>
</comment>
<dbReference type="Pfam" id="PF13537">
    <property type="entry name" value="GATase_7"/>
    <property type="match status" value="1"/>
</dbReference>
<dbReference type="SUPFAM" id="SSF52402">
    <property type="entry name" value="Adenine nucleotide alpha hydrolases-like"/>
    <property type="match status" value="1"/>
</dbReference>
<comment type="pathway">
    <text evidence="1">Amino-acid biosynthesis; L-asparagine biosynthesis; L-asparagine from L-aspartate (L-Gln route): step 1/1.</text>
</comment>
<dbReference type="STRING" id="447422.SAMN05660903_03260"/>
<dbReference type="InterPro" id="IPR014729">
    <property type="entry name" value="Rossmann-like_a/b/a_fold"/>
</dbReference>
<evidence type="ECO:0000256" key="3">
    <source>
        <dbReference type="ARBA" id="ARBA00048741"/>
    </source>
</evidence>